<dbReference type="GO" id="GO:0046872">
    <property type="term" value="F:metal ion binding"/>
    <property type="evidence" value="ECO:0007669"/>
    <property type="project" value="UniProtKB-KW"/>
</dbReference>
<dbReference type="InterPro" id="IPR001357">
    <property type="entry name" value="BRCT_dom"/>
</dbReference>
<dbReference type="GO" id="GO:0005524">
    <property type="term" value="F:ATP binding"/>
    <property type="evidence" value="ECO:0007669"/>
    <property type="project" value="UniProtKB-KW"/>
</dbReference>
<evidence type="ECO:0000256" key="3">
    <source>
        <dbReference type="ARBA" id="ARBA00007572"/>
    </source>
</evidence>
<keyword evidence="8 15" id="KW-0227">DNA damage</keyword>
<dbReference type="GO" id="GO:0003910">
    <property type="term" value="F:DNA ligase (ATP) activity"/>
    <property type="evidence" value="ECO:0007669"/>
    <property type="project" value="UniProtKB-EC"/>
</dbReference>
<evidence type="ECO:0000256" key="2">
    <source>
        <dbReference type="ARBA" id="ARBA00004123"/>
    </source>
</evidence>
<dbReference type="InterPro" id="IPR036599">
    <property type="entry name" value="DNA_ligase_N_sf"/>
</dbReference>
<dbReference type="GO" id="GO:0006303">
    <property type="term" value="P:double-strand break repair via nonhomologous end joining"/>
    <property type="evidence" value="ECO:0007669"/>
    <property type="project" value="TreeGrafter"/>
</dbReference>
<sequence>MSDSTVRFGLLCSMFQAMGRDRSAAKKRKRFRTFLDRVYTDRDYFTAVRLILPFLDRERGSYGLKESALAAALVDALAISKDSDDALRLINWRKGGARTGANAGNFALVAADILQRRQGLASGGLTIREVNDALDQLSLKEGRGEKAAVLSDLIKKTNAVEMKWILMIILKDLKLGISEKSIFHEFHPDAEDLFNVTCDLKLVCEKLKDSGQRHKRQDIEVGRAVRPQLAMRISDATTAWRKFHGKQVVAECKFDGDRIQIHKNGKEIHFFSRNFLDHAEYLHGMSDVILHNVLVDRCILDGEMLVWDTSSNRFAEFGSNQEIAKAAMQGLQGDRQLCYVAFDILYAGDTSVIHQSLTERQELLQKVVKPSKGHLEVLLPDNGLNDHRPVDESCWSIIANCVEDVEKFFKETIEKRDEGIVLKDLGSKWEPGDRSGKWLKLKPDYVHAAADLDVLIIGGYFGSGRHGGEVAQFLVGLAERSDSTSFPKRFISFCRVGSGLSDEDLDILITRLKPYFRKNEYPKRLPHFYEVTNNSKERPDVWVESPDKSVILSITSDIRTIKSEVFAAPYSLRFPRIQRVRYDKPWNECLDVESFRALVLSSNGNTQRGMDQGALQNPDVKPKRSVKKGEKRGISVIAPHSMQADISTIKETLIFANMMFYFVNVPSSYSVDYFHKVVVENGGSFSMNLNDTVTHCIAAEKKGIKYQGAMRYGDVIHYSWVLDCCKLKQLVHIKPKYFLFFSGSSRKKYREEIDALSDYYYWDIDIEDIKQIFCNMVGSENSKMIEHYRKKYSPVKRMGLFHHCFIYLHEIPFGKTDFKVISELAIRRMKLEIIMCGGKVCDNLQSATHLLVYAMLGSHEFDEIYRSFPSSQRRLLHQKELYVLGHNWLEDSLEKSEKLPESNYNLKPDSLEEFMGDAKGSLSFPATAVEKEEQSSAASGKRKRGRRAAAKPALRPCRRTRAKIGKRPAKLGSDGSESSESSEADLPIDATAAARSKEEKAADIADKTAGQIQDKFGIEELVVKQHAPSHSTEMEYKAGDKLEVMTDPIQAMLLDMIPTLSQTQKKHLVSDDSVSIPEGMSPLPEPEPSVRPAKKKVSYKDVAGELLKDW</sequence>
<keyword evidence="7 15" id="KW-0547">Nucleotide-binding</keyword>
<dbReference type="SUPFAM" id="SSF52113">
    <property type="entry name" value="BRCT domain"/>
    <property type="match status" value="2"/>
</dbReference>
<evidence type="ECO:0000256" key="12">
    <source>
        <dbReference type="ARBA" id="ARBA00023204"/>
    </source>
</evidence>
<comment type="catalytic activity">
    <reaction evidence="14 15">
        <text>ATP + (deoxyribonucleotide)n-3'-hydroxyl + 5'-phospho-(deoxyribonucleotide)m = (deoxyribonucleotide)n+m + AMP + diphosphate.</text>
        <dbReference type="EC" id="6.5.1.1"/>
    </reaction>
</comment>
<dbReference type="SMART" id="SM00292">
    <property type="entry name" value="BRCT"/>
    <property type="match status" value="2"/>
</dbReference>
<organism evidence="20 21">
    <name type="scientific">Platanthera zijinensis</name>
    <dbReference type="NCBI Taxonomy" id="2320716"/>
    <lineage>
        <taxon>Eukaryota</taxon>
        <taxon>Viridiplantae</taxon>
        <taxon>Streptophyta</taxon>
        <taxon>Embryophyta</taxon>
        <taxon>Tracheophyta</taxon>
        <taxon>Spermatophyta</taxon>
        <taxon>Magnoliopsida</taxon>
        <taxon>Liliopsida</taxon>
        <taxon>Asparagales</taxon>
        <taxon>Orchidaceae</taxon>
        <taxon>Orchidoideae</taxon>
        <taxon>Orchideae</taxon>
        <taxon>Orchidinae</taxon>
        <taxon>Platanthera</taxon>
    </lineage>
</organism>
<keyword evidence="4 15" id="KW-0436">Ligase</keyword>
<evidence type="ECO:0000256" key="15">
    <source>
        <dbReference type="RuleBase" id="RU000617"/>
    </source>
</evidence>
<dbReference type="InterPro" id="IPR012340">
    <property type="entry name" value="NA-bd_OB-fold"/>
</dbReference>
<evidence type="ECO:0000313" key="21">
    <source>
        <dbReference type="Proteomes" id="UP001418222"/>
    </source>
</evidence>
<feature type="domain" description="BRCT" evidence="19">
    <location>
        <begin position="796"/>
        <end position="906"/>
    </location>
</feature>
<dbReference type="CDD" id="cd07968">
    <property type="entry name" value="OBF_DNA_ligase_IV"/>
    <property type="match status" value="1"/>
</dbReference>
<dbReference type="GO" id="GO:0032807">
    <property type="term" value="C:DNA ligase IV complex"/>
    <property type="evidence" value="ECO:0007669"/>
    <property type="project" value="TreeGrafter"/>
</dbReference>
<dbReference type="Pfam" id="PF04675">
    <property type="entry name" value="DNA_ligase_A_N"/>
    <property type="match status" value="1"/>
</dbReference>
<dbReference type="PROSITE" id="PS50160">
    <property type="entry name" value="DNA_LIGASE_A3"/>
    <property type="match status" value="1"/>
</dbReference>
<keyword evidence="21" id="KW-1185">Reference proteome</keyword>
<reference evidence="20 21" key="1">
    <citation type="journal article" date="2022" name="Nat. Plants">
        <title>Genomes of leafy and leafless Platanthera orchids illuminate the evolution of mycoheterotrophy.</title>
        <authorList>
            <person name="Li M.H."/>
            <person name="Liu K.W."/>
            <person name="Li Z."/>
            <person name="Lu H.C."/>
            <person name="Ye Q.L."/>
            <person name="Zhang D."/>
            <person name="Wang J.Y."/>
            <person name="Li Y.F."/>
            <person name="Zhong Z.M."/>
            <person name="Liu X."/>
            <person name="Yu X."/>
            <person name="Liu D.K."/>
            <person name="Tu X.D."/>
            <person name="Liu B."/>
            <person name="Hao Y."/>
            <person name="Liao X.Y."/>
            <person name="Jiang Y.T."/>
            <person name="Sun W.H."/>
            <person name="Chen J."/>
            <person name="Chen Y.Q."/>
            <person name="Ai Y."/>
            <person name="Zhai J.W."/>
            <person name="Wu S.S."/>
            <person name="Zhou Z."/>
            <person name="Hsiao Y.Y."/>
            <person name="Wu W.L."/>
            <person name="Chen Y.Y."/>
            <person name="Lin Y.F."/>
            <person name="Hsu J.L."/>
            <person name="Li C.Y."/>
            <person name="Wang Z.W."/>
            <person name="Zhao X."/>
            <person name="Zhong W.Y."/>
            <person name="Ma X.K."/>
            <person name="Ma L."/>
            <person name="Huang J."/>
            <person name="Chen G.Z."/>
            <person name="Huang M.Z."/>
            <person name="Huang L."/>
            <person name="Peng D.H."/>
            <person name="Luo Y.B."/>
            <person name="Zou S.Q."/>
            <person name="Chen S.P."/>
            <person name="Lan S."/>
            <person name="Tsai W.C."/>
            <person name="Van de Peer Y."/>
            <person name="Liu Z.J."/>
        </authorList>
    </citation>
    <scope>NUCLEOTIDE SEQUENCE [LARGE SCALE GENOMIC DNA]</scope>
    <source>
        <strain evidence="20">Lor287</strain>
    </source>
</reference>
<feature type="compositionally biased region" description="Basic residues" evidence="17">
    <location>
        <begin position="956"/>
        <end position="969"/>
    </location>
</feature>
<comment type="similarity">
    <text evidence="3 16">Belongs to the ATP-dependent DNA ligase family.</text>
</comment>
<evidence type="ECO:0000256" key="7">
    <source>
        <dbReference type="ARBA" id="ARBA00022741"/>
    </source>
</evidence>
<dbReference type="Gene3D" id="2.40.50.140">
    <property type="entry name" value="Nucleic acid-binding proteins"/>
    <property type="match status" value="1"/>
</dbReference>
<dbReference type="EC" id="6.5.1.1" evidence="15"/>
<dbReference type="PROSITE" id="PS00697">
    <property type="entry name" value="DNA_LIGASE_A1"/>
    <property type="match status" value="1"/>
</dbReference>
<dbReference type="Gene3D" id="3.30.470.30">
    <property type="entry name" value="DNA ligase/mRNA capping enzyme"/>
    <property type="match status" value="1"/>
</dbReference>
<dbReference type="GO" id="GO:0006297">
    <property type="term" value="P:nucleotide-excision repair, DNA gap filling"/>
    <property type="evidence" value="ECO:0007669"/>
    <property type="project" value="TreeGrafter"/>
</dbReference>
<dbReference type="InterPro" id="IPR036420">
    <property type="entry name" value="BRCT_dom_sf"/>
</dbReference>
<evidence type="ECO:0000256" key="8">
    <source>
        <dbReference type="ARBA" id="ARBA00022763"/>
    </source>
</evidence>
<dbReference type="InterPro" id="IPR012310">
    <property type="entry name" value="DNA_ligase_ATP-dep_cent"/>
</dbReference>
<name>A0AAP0FV20_9ASPA</name>
<dbReference type="PANTHER" id="PTHR45997:SF1">
    <property type="entry name" value="DNA LIGASE 4"/>
    <property type="match status" value="1"/>
</dbReference>
<feature type="domain" description="ATP-dependent DNA ligase family profile" evidence="18">
    <location>
        <begin position="336"/>
        <end position="479"/>
    </location>
</feature>
<proteinExistence type="inferred from homology"/>
<comment type="caution">
    <text evidence="20">The sequence shown here is derived from an EMBL/GenBank/DDBJ whole genome shotgun (WGS) entry which is preliminary data.</text>
</comment>
<evidence type="ECO:0000256" key="13">
    <source>
        <dbReference type="ARBA" id="ARBA00023242"/>
    </source>
</evidence>
<dbReference type="SUPFAM" id="SSF56091">
    <property type="entry name" value="DNA ligase/mRNA capping enzyme, catalytic domain"/>
    <property type="match status" value="1"/>
</dbReference>
<dbReference type="InterPro" id="IPR012308">
    <property type="entry name" value="DNA_ligase_ATP-dep_N"/>
</dbReference>
<dbReference type="FunFam" id="2.40.50.140:FF:000173">
    <property type="entry name" value="DNA ligase"/>
    <property type="match status" value="1"/>
</dbReference>
<feature type="region of interest" description="Disordered" evidence="17">
    <location>
        <begin position="926"/>
        <end position="986"/>
    </location>
</feature>
<protein>
    <recommendedName>
        <fullName evidence="15">DNA ligase</fullName>
        <ecNumber evidence="15">6.5.1.1</ecNumber>
    </recommendedName>
</protein>
<dbReference type="Pfam" id="PF16589">
    <property type="entry name" value="BRCT_2"/>
    <property type="match status" value="1"/>
</dbReference>
<dbReference type="SUPFAM" id="SSF50249">
    <property type="entry name" value="Nucleic acid-binding proteins"/>
    <property type="match status" value="1"/>
</dbReference>
<keyword evidence="13" id="KW-0539">Nucleus</keyword>
<evidence type="ECO:0000256" key="14">
    <source>
        <dbReference type="ARBA" id="ARBA00034003"/>
    </source>
</evidence>
<dbReference type="InterPro" id="IPR044125">
    <property type="entry name" value="Adenylation_DNA_ligase_IV"/>
</dbReference>
<dbReference type="InterPro" id="IPR000977">
    <property type="entry name" value="DNA_ligase_ATP-dep"/>
</dbReference>
<dbReference type="Pfam" id="PF01068">
    <property type="entry name" value="DNA_ligase_A_M"/>
    <property type="match status" value="1"/>
</dbReference>
<dbReference type="Pfam" id="PF04679">
    <property type="entry name" value="DNA_ligase_A_C"/>
    <property type="match status" value="1"/>
</dbReference>
<evidence type="ECO:0000256" key="10">
    <source>
        <dbReference type="ARBA" id="ARBA00022842"/>
    </source>
</evidence>
<dbReference type="PANTHER" id="PTHR45997">
    <property type="entry name" value="DNA LIGASE 4"/>
    <property type="match status" value="1"/>
</dbReference>
<evidence type="ECO:0000256" key="5">
    <source>
        <dbReference type="ARBA" id="ARBA00022723"/>
    </source>
</evidence>
<keyword evidence="9 15" id="KW-0067">ATP-binding</keyword>
<keyword evidence="12 15" id="KW-0234">DNA repair</keyword>
<evidence type="ECO:0000256" key="9">
    <source>
        <dbReference type="ARBA" id="ARBA00022840"/>
    </source>
</evidence>
<comment type="subcellular location">
    <subcellularLocation>
        <location evidence="2">Nucleus</location>
    </subcellularLocation>
</comment>
<accession>A0AAP0FV20</accession>
<keyword evidence="11 15" id="KW-0233">DNA recombination</keyword>
<evidence type="ECO:0000256" key="6">
    <source>
        <dbReference type="ARBA" id="ARBA00022737"/>
    </source>
</evidence>
<evidence type="ECO:0000259" key="18">
    <source>
        <dbReference type="PROSITE" id="PS50160"/>
    </source>
</evidence>
<evidence type="ECO:0000256" key="1">
    <source>
        <dbReference type="ARBA" id="ARBA00001946"/>
    </source>
</evidence>
<dbReference type="SUPFAM" id="SSF117018">
    <property type="entry name" value="ATP-dependent DNA ligase DNA-binding domain"/>
    <property type="match status" value="1"/>
</dbReference>
<evidence type="ECO:0000256" key="4">
    <source>
        <dbReference type="ARBA" id="ARBA00022598"/>
    </source>
</evidence>
<dbReference type="GO" id="GO:0006310">
    <property type="term" value="P:DNA recombination"/>
    <property type="evidence" value="ECO:0007669"/>
    <property type="project" value="UniProtKB-KW"/>
</dbReference>
<evidence type="ECO:0000256" key="16">
    <source>
        <dbReference type="RuleBase" id="RU004196"/>
    </source>
</evidence>
<dbReference type="FunFam" id="1.10.3260.10:FF:000005">
    <property type="entry name" value="DNA ligase"/>
    <property type="match status" value="1"/>
</dbReference>
<evidence type="ECO:0000256" key="17">
    <source>
        <dbReference type="SAM" id="MobiDB-lite"/>
    </source>
</evidence>
<keyword evidence="5" id="KW-0479">Metal-binding</keyword>
<dbReference type="Gene3D" id="3.40.50.10190">
    <property type="entry name" value="BRCT domain"/>
    <property type="match status" value="2"/>
</dbReference>
<dbReference type="CDD" id="cd07903">
    <property type="entry name" value="Adenylation_DNA_ligase_IV"/>
    <property type="match status" value="1"/>
</dbReference>
<dbReference type="InterPro" id="IPR016059">
    <property type="entry name" value="DNA_ligase_ATP-dep_CS"/>
</dbReference>
<evidence type="ECO:0000256" key="11">
    <source>
        <dbReference type="ARBA" id="ARBA00023172"/>
    </source>
</evidence>
<dbReference type="AlphaFoldDB" id="A0AAP0FV20"/>
<feature type="compositionally biased region" description="Basic residues" evidence="17">
    <location>
        <begin position="940"/>
        <end position="949"/>
    </location>
</feature>
<comment type="cofactor">
    <cofactor evidence="1">
        <name>Mg(2+)</name>
        <dbReference type="ChEBI" id="CHEBI:18420"/>
    </cofactor>
</comment>
<dbReference type="NCBIfam" id="TIGR00574">
    <property type="entry name" value="dnl1"/>
    <property type="match status" value="1"/>
</dbReference>
<gene>
    <name evidence="20" type="primary">LIG4</name>
    <name evidence="20" type="ORF">KSP39_PZI023124</name>
</gene>
<evidence type="ECO:0000259" key="19">
    <source>
        <dbReference type="PROSITE" id="PS50172"/>
    </source>
</evidence>
<dbReference type="PROSITE" id="PS00333">
    <property type="entry name" value="DNA_LIGASE_A2"/>
    <property type="match status" value="1"/>
</dbReference>
<dbReference type="PROSITE" id="PS50172">
    <property type="entry name" value="BRCT"/>
    <property type="match status" value="2"/>
</dbReference>
<feature type="domain" description="BRCT" evidence="19">
    <location>
        <begin position="650"/>
        <end position="738"/>
    </location>
</feature>
<dbReference type="InterPro" id="IPR029710">
    <property type="entry name" value="LIG4"/>
</dbReference>
<keyword evidence="10" id="KW-0460">Magnesium</keyword>
<dbReference type="InterPro" id="IPR012309">
    <property type="entry name" value="DNA_ligase_ATP-dep_C"/>
</dbReference>
<dbReference type="GO" id="GO:0071897">
    <property type="term" value="P:DNA biosynthetic process"/>
    <property type="evidence" value="ECO:0007669"/>
    <property type="project" value="InterPro"/>
</dbReference>
<keyword evidence="6" id="KW-0677">Repeat</keyword>
<dbReference type="GO" id="GO:0003677">
    <property type="term" value="F:DNA binding"/>
    <property type="evidence" value="ECO:0007669"/>
    <property type="project" value="InterPro"/>
</dbReference>
<dbReference type="Gene3D" id="1.10.3260.10">
    <property type="entry name" value="DNA ligase, ATP-dependent, N-terminal domain"/>
    <property type="match status" value="1"/>
</dbReference>
<dbReference type="Proteomes" id="UP001418222">
    <property type="component" value="Unassembled WGS sequence"/>
</dbReference>
<dbReference type="EMBL" id="JBBWWQ010000020">
    <property type="protein sequence ID" value="KAK8916919.1"/>
    <property type="molecule type" value="Genomic_DNA"/>
</dbReference>
<feature type="region of interest" description="Disordered" evidence="17">
    <location>
        <begin position="1064"/>
        <end position="1096"/>
    </location>
</feature>
<evidence type="ECO:0000313" key="20">
    <source>
        <dbReference type="EMBL" id="KAK8916919.1"/>
    </source>
</evidence>
<dbReference type="FunFam" id="3.40.50.10190:FF:000072">
    <property type="entry name" value="DNA ligase"/>
    <property type="match status" value="1"/>
</dbReference>